<organism evidence="1 2">
    <name type="scientific">Mammaliicoccus sciuri</name>
    <name type="common">Staphylococcus sciuri</name>
    <dbReference type="NCBI Taxonomy" id="1296"/>
    <lineage>
        <taxon>Bacteria</taxon>
        <taxon>Bacillati</taxon>
        <taxon>Bacillota</taxon>
        <taxon>Bacilli</taxon>
        <taxon>Bacillales</taxon>
        <taxon>Staphylococcaceae</taxon>
        <taxon>Mammaliicoccus</taxon>
    </lineage>
</organism>
<evidence type="ECO:0000313" key="1">
    <source>
        <dbReference type="EMBL" id="MCQ9304909.1"/>
    </source>
</evidence>
<comment type="caution">
    <text evidence="1">The sequence shown here is derived from an EMBL/GenBank/DDBJ whole genome shotgun (WGS) entry which is preliminary data.</text>
</comment>
<dbReference type="Proteomes" id="UP001204068">
    <property type="component" value="Unassembled WGS sequence"/>
</dbReference>
<dbReference type="AlphaFoldDB" id="A0AAW5LN38"/>
<name>A0AAW5LN38_MAMSC</name>
<accession>A0AAW5LN38</accession>
<sequence>MNEDYIISGVIKRVIRDKYRRNGYVLLLEDTKCESDYIGDQWIKFSSIRLSKIFYNSMDKEITLQIEGKKDEENHYKLYKIVDIIDNGYFESDASYLKELLTDYNVTNIKINDIYFRYTEEAQYVMGIITNVRKDEVKLMINGGSDWYYLTELDNFKNIYRIRDIEVIKELMNFALHEEDTLLEVWKNQR</sequence>
<gene>
    <name evidence="1" type="ORF">NQ032_14965</name>
</gene>
<evidence type="ECO:0000313" key="2">
    <source>
        <dbReference type="Proteomes" id="UP001204068"/>
    </source>
</evidence>
<evidence type="ECO:0008006" key="3">
    <source>
        <dbReference type="Google" id="ProtNLM"/>
    </source>
</evidence>
<protein>
    <recommendedName>
        <fullName evidence="3">Ribosome maturation factor RimM</fullName>
    </recommendedName>
</protein>
<dbReference type="EMBL" id="JANILD010000009">
    <property type="protein sequence ID" value="MCQ9304909.1"/>
    <property type="molecule type" value="Genomic_DNA"/>
</dbReference>
<dbReference type="RefSeq" id="WP_257099577.1">
    <property type="nucleotide sequence ID" value="NZ_JANILD010000009.1"/>
</dbReference>
<reference evidence="1" key="1">
    <citation type="submission" date="2022-07" db="EMBL/GenBank/DDBJ databases">
        <title>Bacterial species isolated from the porcine tonsil microbiota.</title>
        <authorList>
            <person name="Oliveira I.M.F."/>
        </authorList>
    </citation>
    <scope>NUCLEOTIDE SEQUENCE</scope>
    <source>
        <strain evidence="1">8QC2O2</strain>
    </source>
</reference>
<proteinExistence type="predicted"/>